<dbReference type="GO" id="GO:0046872">
    <property type="term" value="F:metal ion binding"/>
    <property type="evidence" value="ECO:0007669"/>
    <property type="project" value="UniProtKB-KW"/>
</dbReference>
<feature type="domain" description="Hemerythrin-like" evidence="4">
    <location>
        <begin position="10"/>
        <end position="128"/>
    </location>
</feature>
<sequence length="135" mass="16261">MMWKERYRIGVETIDEQHEELFQRVQDFLAVINGSEAWEDRKAKVEETMRFMEDYAGRHFSDEEKLFQEINYPEADSHKKAHADFAKMVKEYKERFKNGMMEDDVQEFGGRLMSWLIMHVGKEDQKLGDFINREV</sequence>
<proteinExistence type="inferred from homology"/>
<name>A0A1I3H2J7_9FIRM</name>
<accession>A0A1I3H2J7</accession>
<dbReference type="OrthoDB" id="9797092at2"/>
<dbReference type="STRING" id="69895.SAMN05192551_11132"/>
<dbReference type="PANTHER" id="PTHR37164">
    <property type="entry name" value="BACTERIOHEMERYTHRIN"/>
    <property type="match status" value="1"/>
</dbReference>
<dbReference type="NCBIfam" id="NF033749">
    <property type="entry name" value="bact_hemeryth"/>
    <property type="match status" value="1"/>
</dbReference>
<dbReference type="InterPro" id="IPR035938">
    <property type="entry name" value="Hemerythrin-like_sf"/>
</dbReference>
<dbReference type="AlphaFoldDB" id="A0A1I3H2J7"/>
<dbReference type="CDD" id="cd12107">
    <property type="entry name" value="Hemerythrin"/>
    <property type="match status" value="1"/>
</dbReference>
<gene>
    <name evidence="5" type="ORF">SAMN05192551_11132</name>
</gene>
<dbReference type="InterPro" id="IPR050669">
    <property type="entry name" value="Hemerythrin"/>
</dbReference>
<evidence type="ECO:0000256" key="2">
    <source>
        <dbReference type="ARBA" id="ARBA00022723"/>
    </source>
</evidence>
<organism evidence="5 6">
    <name type="scientific">Tindallia magadiensis</name>
    <dbReference type="NCBI Taxonomy" id="69895"/>
    <lineage>
        <taxon>Bacteria</taxon>
        <taxon>Bacillati</taxon>
        <taxon>Bacillota</taxon>
        <taxon>Clostridia</taxon>
        <taxon>Peptostreptococcales</taxon>
        <taxon>Tindalliaceae</taxon>
        <taxon>Tindallia</taxon>
    </lineage>
</organism>
<evidence type="ECO:0000259" key="4">
    <source>
        <dbReference type="Pfam" id="PF01814"/>
    </source>
</evidence>
<evidence type="ECO:0000256" key="1">
    <source>
        <dbReference type="ARBA" id="ARBA00010587"/>
    </source>
</evidence>
<protein>
    <submittedName>
        <fullName evidence="5">Hemerythrin</fullName>
    </submittedName>
</protein>
<comment type="similarity">
    <text evidence="1">Belongs to the hemerythrin family.</text>
</comment>
<keyword evidence="3" id="KW-0408">Iron</keyword>
<evidence type="ECO:0000313" key="5">
    <source>
        <dbReference type="EMBL" id="SFI29944.1"/>
    </source>
</evidence>
<dbReference type="EMBL" id="FOQA01000011">
    <property type="protein sequence ID" value="SFI29944.1"/>
    <property type="molecule type" value="Genomic_DNA"/>
</dbReference>
<evidence type="ECO:0000256" key="3">
    <source>
        <dbReference type="ARBA" id="ARBA00023004"/>
    </source>
</evidence>
<dbReference type="Gene3D" id="1.20.120.50">
    <property type="entry name" value="Hemerythrin-like"/>
    <property type="match status" value="1"/>
</dbReference>
<dbReference type="SUPFAM" id="SSF47188">
    <property type="entry name" value="Hemerythrin-like"/>
    <property type="match status" value="1"/>
</dbReference>
<evidence type="ECO:0000313" key="6">
    <source>
        <dbReference type="Proteomes" id="UP000199287"/>
    </source>
</evidence>
<dbReference type="NCBIfam" id="TIGR02481">
    <property type="entry name" value="hemeryth_dom"/>
    <property type="match status" value="1"/>
</dbReference>
<keyword evidence="2" id="KW-0479">Metal-binding</keyword>
<dbReference type="InterPro" id="IPR012827">
    <property type="entry name" value="Hemerythrin_metal-bd"/>
</dbReference>
<dbReference type="PROSITE" id="PS00550">
    <property type="entry name" value="HEMERYTHRINS"/>
    <property type="match status" value="1"/>
</dbReference>
<dbReference type="PANTHER" id="PTHR37164:SF1">
    <property type="entry name" value="BACTERIOHEMERYTHRIN"/>
    <property type="match status" value="1"/>
</dbReference>
<dbReference type="InterPro" id="IPR012312">
    <property type="entry name" value="Hemerythrin-like"/>
</dbReference>
<dbReference type="Proteomes" id="UP000199287">
    <property type="component" value="Unassembled WGS sequence"/>
</dbReference>
<dbReference type="Pfam" id="PF01814">
    <property type="entry name" value="Hemerythrin"/>
    <property type="match status" value="1"/>
</dbReference>
<reference evidence="6" key="1">
    <citation type="submission" date="2016-10" db="EMBL/GenBank/DDBJ databases">
        <authorList>
            <person name="Varghese N."/>
            <person name="Submissions S."/>
        </authorList>
    </citation>
    <scope>NUCLEOTIDE SEQUENCE [LARGE SCALE GENOMIC DNA]</scope>
    <source>
        <strain evidence="6">Z-7934</strain>
    </source>
</reference>
<dbReference type="InterPro" id="IPR016131">
    <property type="entry name" value="Haemerythrin_Fe_BS"/>
</dbReference>
<dbReference type="RefSeq" id="WP_093373522.1">
    <property type="nucleotide sequence ID" value="NZ_FOQA01000011.1"/>
</dbReference>
<keyword evidence="6" id="KW-1185">Reference proteome</keyword>